<keyword evidence="1" id="KW-0614">Plasmid</keyword>
<protein>
    <submittedName>
        <fullName evidence="1">Uncharacterized protein</fullName>
    </submittedName>
</protein>
<gene>
    <name evidence="1" type="ORF">N8E88_05835</name>
</gene>
<keyword evidence="2" id="KW-1185">Reference proteome</keyword>
<geneLocation type="plasmid" evidence="1 2">
    <name>p_unnamed2</name>
</geneLocation>
<proteinExistence type="predicted"/>
<dbReference type="Proteomes" id="UP001061991">
    <property type="component" value="Plasmid p_unnamed2"/>
</dbReference>
<sequence length="180" mass="17902">MRRPISITKAAVIALVAAVAVPATEMRVAAPLVATPGAPPAALVTQAATRAVTLVAAVALAVVLGAPPAAVVTLAATRAAVVTLAVAIQAITDPVMEVIKVAGTMATITARAITPEVIMARATTTEAAMETTVTAMTLTEMTVPIPVAATMGMAAMPTGPITEAAIMEAKDTAATNKRIA</sequence>
<dbReference type="EMBL" id="CP104971">
    <property type="protein sequence ID" value="UXN58325.1"/>
    <property type="molecule type" value="Genomic_DNA"/>
</dbReference>
<reference evidence="1" key="1">
    <citation type="submission" date="2022-09" db="EMBL/GenBank/DDBJ databases">
        <title>Interaction between co-microsymbionts with complementary sets of symbiotic genes in legume-rhizobium systems.</title>
        <authorList>
            <person name="Safronova V."/>
            <person name="Sazanova A."/>
            <person name="Afonin A."/>
            <person name="Chirak E."/>
        </authorList>
    </citation>
    <scope>NUCLEOTIDE SEQUENCE</scope>
    <source>
        <strain evidence="1">A18/3m</strain>
    </source>
</reference>
<evidence type="ECO:0000313" key="2">
    <source>
        <dbReference type="Proteomes" id="UP001061991"/>
    </source>
</evidence>
<name>A0ACD4CXL3_9HYPH</name>
<evidence type="ECO:0000313" key="1">
    <source>
        <dbReference type="EMBL" id="UXN58325.1"/>
    </source>
</evidence>
<organism evidence="1 2">
    <name type="scientific">Phyllobacterium zundukense</name>
    <dbReference type="NCBI Taxonomy" id="1867719"/>
    <lineage>
        <taxon>Bacteria</taxon>
        <taxon>Pseudomonadati</taxon>
        <taxon>Pseudomonadota</taxon>
        <taxon>Alphaproteobacteria</taxon>
        <taxon>Hyphomicrobiales</taxon>
        <taxon>Phyllobacteriaceae</taxon>
        <taxon>Phyllobacterium</taxon>
    </lineage>
</organism>
<accession>A0ACD4CXL3</accession>